<dbReference type="AlphaFoldDB" id="W6T5W4"/>
<sequence length="117" mass="13145">MKSVRVMLYVEDVDQCVQFWLDYVDAKIAATSTLPDGSQNVVLTVAPEVELSFFSKEFIKTFSPEVAENVPSLMFFTDRFRDLHAKIPNAGDISDQQGTLTFNFADPEGHYFVVAQA</sequence>
<evidence type="ECO:0000259" key="1">
    <source>
        <dbReference type="PROSITE" id="PS51819"/>
    </source>
</evidence>
<feature type="domain" description="VOC" evidence="1">
    <location>
        <begin position="1"/>
        <end position="117"/>
    </location>
</feature>
<dbReference type="EMBL" id="AWWK01000066">
    <property type="protein sequence ID" value="ETY73248.1"/>
    <property type="molecule type" value="Genomic_DNA"/>
</dbReference>
<dbReference type="SUPFAM" id="SSF54593">
    <property type="entry name" value="Glyoxalase/Bleomycin resistance protein/Dihydroxybiphenyl dioxygenase"/>
    <property type="match status" value="1"/>
</dbReference>
<comment type="caution">
    <text evidence="2">The sequence shown here is derived from an EMBL/GenBank/DDBJ whole genome shotgun (WGS) entry which is preliminary data.</text>
</comment>
<dbReference type="PANTHER" id="PTHR36437:SF2">
    <property type="entry name" value="GLYOXALASE_BLEOMYCIN RESISTANCE PROTEIN_DIOXYGENASE"/>
    <property type="match status" value="1"/>
</dbReference>
<protein>
    <submittedName>
        <fullName evidence="2">Glyoxalase</fullName>
    </submittedName>
</protein>
<dbReference type="STRING" id="1400520.LFAB_13340"/>
<accession>W6T5W4</accession>
<dbReference type="PROSITE" id="PS51819">
    <property type="entry name" value="VOC"/>
    <property type="match status" value="1"/>
</dbReference>
<dbReference type="RefSeq" id="WP_029778997.1">
    <property type="nucleotide sequence ID" value="NZ_KK036516.1"/>
</dbReference>
<dbReference type="HOGENOM" id="CLU_046006_10_2_9"/>
<proteinExistence type="predicted"/>
<organism evidence="2 3">
    <name type="scientific">Lactiplantibacillus fabifermentans T30PCM01</name>
    <dbReference type="NCBI Taxonomy" id="1400520"/>
    <lineage>
        <taxon>Bacteria</taxon>
        <taxon>Bacillati</taxon>
        <taxon>Bacillota</taxon>
        <taxon>Bacilli</taxon>
        <taxon>Lactobacillales</taxon>
        <taxon>Lactobacillaceae</taxon>
        <taxon>Lactiplantibacillus</taxon>
    </lineage>
</organism>
<dbReference type="eggNOG" id="COG0346">
    <property type="taxonomic scope" value="Bacteria"/>
</dbReference>
<dbReference type="Proteomes" id="UP000019247">
    <property type="component" value="Unassembled WGS sequence"/>
</dbReference>
<dbReference type="InterPro" id="IPR037523">
    <property type="entry name" value="VOC_core"/>
</dbReference>
<reference evidence="2 3" key="1">
    <citation type="journal article" date="2014" name="Genome Announc.">
        <title>Genome Sequence of Lactobacillus fabifermentans Strain T30PCM01, Isolated from Fermenting Grape Marc.</title>
        <authorList>
            <person name="Treu L."/>
            <person name="Vendramin V."/>
            <person name="Bovo B."/>
            <person name="Giacomini A."/>
            <person name="Corich V."/>
            <person name="Campanaro S."/>
        </authorList>
    </citation>
    <scope>NUCLEOTIDE SEQUENCE [LARGE SCALE GENOMIC DNA]</scope>
    <source>
        <strain evidence="2 3">T30PCM01</strain>
    </source>
</reference>
<evidence type="ECO:0000313" key="2">
    <source>
        <dbReference type="EMBL" id="ETY73248.1"/>
    </source>
</evidence>
<dbReference type="PATRIC" id="fig|1400520.3.peg.2610"/>
<evidence type="ECO:0000313" key="3">
    <source>
        <dbReference type="Proteomes" id="UP000019247"/>
    </source>
</evidence>
<gene>
    <name evidence="2" type="ORF">LFAB_13340</name>
</gene>
<name>W6T5W4_9LACO</name>
<dbReference type="Gene3D" id="3.10.180.10">
    <property type="entry name" value="2,3-Dihydroxybiphenyl 1,2-Dioxygenase, domain 1"/>
    <property type="match status" value="1"/>
</dbReference>
<dbReference type="PANTHER" id="PTHR36437">
    <property type="entry name" value="GLYOXALASE/BLEOMYCIN RESISTANCE PROTEIN/DIOXYGENASE"/>
    <property type="match status" value="1"/>
</dbReference>
<dbReference type="OrthoDB" id="9803079at2"/>
<dbReference type="InterPro" id="IPR029068">
    <property type="entry name" value="Glyas_Bleomycin-R_OHBP_Dase"/>
</dbReference>